<protein>
    <submittedName>
        <fullName evidence="1">Transcription-associated protein 1</fullName>
    </submittedName>
</protein>
<sequence>MQQWANPHLLQAASEKSIEDMNEIKILVAILQVFHLLPSTAGVLLDDLVGSVVNLEVHLCRRESSPFRKPLFKFLNRYPTESVVYFVERIESTHYARIFVHALSSPECSPLREALMSQTPLLVNILREFCIHAEASSNANGSSTSSSVDAAVDAMAVDSEGAPNAAGLPTKQLPAYSDAVSKRLYVAMEAATMIHACLEFQPLWLEERSDLLQMLFATWAASTSLGVAPDQSSRLAKPVLVEHLVHCLLLATRAMGNPPTILFRLLDVAGRSSSVIDVSFVFKYVWDSLIVRWPISKRREILSAFLARLADMSTSDESNAILLQHLINPMVATVFTLPDIALTESASDTGSSGHGGSSATALSGTSRPPLTQEQRGIELLRAPVIAMFNQRVWAVHMPNGAQALLIKRASVRLELVQLSSILIRHAASAVNDIRKDIIKFGWNYIRNDDIMIKNASYVLVAQFIAAFDTPSKIILQAYSSLLKAHHVESRFLVRQALDILLPVLPIRLPPTAQQGNSGESGNGAAAGPPAWVVLAKRILIENSASLAHTTHVYQLIAGHPSIFFPYRTQFASNLVGILQKMCLTHSATSETRTLALDIMDLFLKWHAMLDNRKDAETVPAGDADIGSKPSVNANGSANTSTSMPVLVPAASADLLMSESRRETIVGLLLRMLCLVFDFALKSNLGPRALELLTQYLDSNKWPTMHLRLTFFERSMQQIEAQGMNQQLVLHILTVLSVVTNQMQPIWFEEYFGVL</sequence>
<evidence type="ECO:0000313" key="1">
    <source>
        <dbReference type="EMBL" id="KAJ1883500.1"/>
    </source>
</evidence>
<organism evidence="1 2">
    <name type="scientific">Kickxella alabastrina</name>
    <dbReference type="NCBI Taxonomy" id="61397"/>
    <lineage>
        <taxon>Eukaryota</taxon>
        <taxon>Fungi</taxon>
        <taxon>Fungi incertae sedis</taxon>
        <taxon>Zoopagomycota</taxon>
        <taxon>Kickxellomycotina</taxon>
        <taxon>Kickxellomycetes</taxon>
        <taxon>Kickxellales</taxon>
        <taxon>Kickxellaceae</taxon>
        <taxon>Kickxella</taxon>
    </lineage>
</organism>
<comment type="caution">
    <text evidence="1">The sequence shown here is derived from an EMBL/GenBank/DDBJ whole genome shotgun (WGS) entry which is preliminary data.</text>
</comment>
<accession>A0ACC1HZ83</accession>
<evidence type="ECO:0000313" key="2">
    <source>
        <dbReference type="Proteomes" id="UP001150581"/>
    </source>
</evidence>
<name>A0ACC1HZ83_9FUNG</name>
<reference evidence="1" key="1">
    <citation type="submission" date="2022-07" db="EMBL/GenBank/DDBJ databases">
        <title>Phylogenomic reconstructions and comparative analyses of Kickxellomycotina fungi.</title>
        <authorList>
            <person name="Reynolds N.K."/>
            <person name="Stajich J.E."/>
            <person name="Barry K."/>
            <person name="Grigoriev I.V."/>
            <person name="Crous P."/>
            <person name="Smith M.E."/>
        </authorList>
    </citation>
    <scope>NUCLEOTIDE SEQUENCE</scope>
    <source>
        <strain evidence="1">Benny 63K</strain>
    </source>
</reference>
<dbReference type="EMBL" id="JANBPG010003139">
    <property type="protein sequence ID" value="KAJ1883500.1"/>
    <property type="molecule type" value="Genomic_DNA"/>
</dbReference>
<gene>
    <name evidence="1" type="primary">TRA1_8</name>
    <name evidence="1" type="ORF">LPJ66_011023</name>
</gene>
<keyword evidence="2" id="KW-1185">Reference proteome</keyword>
<proteinExistence type="predicted"/>
<dbReference type="Proteomes" id="UP001150581">
    <property type="component" value="Unassembled WGS sequence"/>
</dbReference>
<feature type="non-terminal residue" evidence="1">
    <location>
        <position position="754"/>
    </location>
</feature>